<dbReference type="PROSITE" id="PS51352">
    <property type="entry name" value="THIOREDOXIN_2"/>
    <property type="match status" value="1"/>
</dbReference>
<evidence type="ECO:0000256" key="1">
    <source>
        <dbReference type="ARBA" id="ARBA00006926"/>
    </source>
</evidence>
<dbReference type="Pfam" id="PF00255">
    <property type="entry name" value="GSHPx"/>
    <property type="match status" value="1"/>
</dbReference>
<comment type="caution">
    <text evidence="6">The sequence shown here is derived from an EMBL/GenBank/DDBJ whole genome shotgun (WGS) entry which is preliminary data.</text>
</comment>
<feature type="domain" description="Thioredoxin" evidence="5">
    <location>
        <begin position="51"/>
        <end position="213"/>
    </location>
</feature>
<dbReference type="InterPro" id="IPR029759">
    <property type="entry name" value="GPX_AS"/>
</dbReference>
<keyword evidence="2 4" id="KW-0575">Peroxidase</keyword>
<dbReference type="InterPro" id="IPR036249">
    <property type="entry name" value="Thioredoxin-like_sf"/>
</dbReference>
<dbReference type="InterPro" id="IPR000889">
    <property type="entry name" value="Glutathione_peroxidase"/>
</dbReference>
<proteinExistence type="inferred from homology"/>
<evidence type="ECO:0000313" key="6">
    <source>
        <dbReference type="EMBL" id="KHN73511.1"/>
    </source>
</evidence>
<accession>A0A0B2UR78</accession>
<dbReference type="SUPFAM" id="SSF52833">
    <property type="entry name" value="Thioredoxin-like"/>
    <property type="match status" value="1"/>
</dbReference>
<evidence type="ECO:0000313" key="7">
    <source>
        <dbReference type="Proteomes" id="UP000031036"/>
    </source>
</evidence>
<evidence type="ECO:0000259" key="5">
    <source>
        <dbReference type="PROSITE" id="PS51352"/>
    </source>
</evidence>
<gene>
    <name evidence="6" type="primary">gpx-1</name>
    <name evidence="6" type="ORF">Tcan_11711</name>
</gene>
<dbReference type="PANTHER" id="PTHR11592:SF134">
    <property type="entry name" value="PHOSPHOLIPID HYDROPEROXIDE GLUTATHIONE PEROXIDASE"/>
    <property type="match status" value="1"/>
</dbReference>
<dbReference type="AlphaFoldDB" id="A0A0B2UR78"/>
<dbReference type="PRINTS" id="PR01011">
    <property type="entry name" value="GLUTPROXDASE"/>
</dbReference>
<evidence type="ECO:0000256" key="3">
    <source>
        <dbReference type="ARBA" id="ARBA00023002"/>
    </source>
</evidence>
<keyword evidence="7" id="KW-1185">Reference proteome</keyword>
<protein>
    <recommendedName>
        <fullName evidence="4">Glutathione peroxidase</fullName>
    </recommendedName>
</protein>
<keyword evidence="3 4" id="KW-0560">Oxidoreductase</keyword>
<reference evidence="6 7" key="1">
    <citation type="submission" date="2014-11" db="EMBL/GenBank/DDBJ databases">
        <title>Genetic blueprint of the zoonotic pathogen Toxocara canis.</title>
        <authorList>
            <person name="Zhu X.-Q."/>
            <person name="Korhonen P.K."/>
            <person name="Cai H."/>
            <person name="Young N.D."/>
            <person name="Nejsum P."/>
            <person name="von Samson-Himmelstjerna G."/>
            <person name="Boag P.R."/>
            <person name="Tan P."/>
            <person name="Li Q."/>
            <person name="Min J."/>
            <person name="Yang Y."/>
            <person name="Wang X."/>
            <person name="Fang X."/>
            <person name="Hall R.S."/>
            <person name="Hofmann A."/>
            <person name="Sternberg P.W."/>
            <person name="Jex A.R."/>
            <person name="Gasser R.B."/>
        </authorList>
    </citation>
    <scope>NUCLEOTIDE SEQUENCE [LARGE SCALE GENOMIC DNA]</scope>
    <source>
        <strain evidence="6">PN_DK_2014</strain>
    </source>
</reference>
<dbReference type="OrthoDB" id="446890at2759"/>
<dbReference type="GO" id="GO:0006979">
    <property type="term" value="P:response to oxidative stress"/>
    <property type="evidence" value="ECO:0007669"/>
    <property type="project" value="InterPro"/>
</dbReference>
<evidence type="ECO:0000256" key="2">
    <source>
        <dbReference type="ARBA" id="ARBA00022559"/>
    </source>
</evidence>
<evidence type="ECO:0000256" key="4">
    <source>
        <dbReference type="RuleBase" id="RU000499"/>
    </source>
</evidence>
<dbReference type="InterPro" id="IPR013766">
    <property type="entry name" value="Thioredoxin_domain"/>
</dbReference>
<dbReference type="FunFam" id="3.40.30.10:FF:000025">
    <property type="entry name" value="Glutathione peroxidase"/>
    <property type="match status" value="1"/>
</dbReference>
<sequence length="218" mass="24818">MGECFPLCSPTFNKLIVPSISTFQWSAMRATLMLLFALLVTCQMLLQVVAIDFSAPVYQFTVVDADGKKVSLEKYRGKVLLIVNVASQCGLTHSNYHHMKILHDKYKSQGFEIAAFPCNQFAGQEPDDEAHVKKFIKETFDFEPDLYAKINVNGAEEHALFTYLKHQQHGTIVDAIKWNFTKFLVDRHGRVVQRYAPTTSPADIEEDIKELLKDRSDL</sequence>
<dbReference type="GO" id="GO:0004601">
    <property type="term" value="F:peroxidase activity"/>
    <property type="evidence" value="ECO:0007669"/>
    <property type="project" value="UniProtKB-KW"/>
</dbReference>
<organism evidence="6 7">
    <name type="scientific">Toxocara canis</name>
    <name type="common">Canine roundworm</name>
    <dbReference type="NCBI Taxonomy" id="6265"/>
    <lineage>
        <taxon>Eukaryota</taxon>
        <taxon>Metazoa</taxon>
        <taxon>Ecdysozoa</taxon>
        <taxon>Nematoda</taxon>
        <taxon>Chromadorea</taxon>
        <taxon>Rhabditida</taxon>
        <taxon>Spirurina</taxon>
        <taxon>Ascaridomorpha</taxon>
        <taxon>Ascaridoidea</taxon>
        <taxon>Toxocaridae</taxon>
        <taxon>Toxocara</taxon>
    </lineage>
</organism>
<comment type="similarity">
    <text evidence="1 4">Belongs to the glutathione peroxidase family.</text>
</comment>
<dbReference type="OMA" id="KYGNVVI"/>
<dbReference type="PANTHER" id="PTHR11592">
    <property type="entry name" value="GLUTATHIONE PEROXIDASE"/>
    <property type="match status" value="1"/>
</dbReference>
<dbReference type="Proteomes" id="UP000031036">
    <property type="component" value="Unassembled WGS sequence"/>
</dbReference>
<dbReference type="PROSITE" id="PS51355">
    <property type="entry name" value="GLUTATHIONE_PEROXID_3"/>
    <property type="match status" value="1"/>
</dbReference>
<dbReference type="CDD" id="cd00340">
    <property type="entry name" value="GSH_Peroxidase"/>
    <property type="match status" value="1"/>
</dbReference>
<dbReference type="EMBL" id="JPKZ01003105">
    <property type="protein sequence ID" value="KHN73511.1"/>
    <property type="molecule type" value="Genomic_DNA"/>
</dbReference>
<name>A0A0B2UR78_TOXCA</name>
<dbReference type="PROSITE" id="PS00460">
    <property type="entry name" value="GLUTATHIONE_PEROXID_1"/>
    <property type="match status" value="1"/>
</dbReference>
<dbReference type="STRING" id="6265.A0A0B2UR78"/>
<dbReference type="Gene3D" id="3.40.30.10">
    <property type="entry name" value="Glutaredoxin"/>
    <property type="match status" value="1"/>
</dbReference>